<protein>
    <submittedName>
        <fullName evidence="2">Uncharacterized protein</fullName>
    </submittedName>
</protein>
<dbReference type="Proteomes" id="UP001172155">
    <property type="component" value="Unassembled WGS sequence"/>
</dbReference>
<dbReference type="AlphaFoldDB" id="A0AA40F6S6"/>
<proteinExistence type="predicted"/>
<feature type="region of interest" description="Disordered" evidence="1">
    <location>
        <begin position="1"/>
        <end position="46"/>
    </location>
</feature>
<evidence type="ECO:0000256" key="1">
    <source>
        <dbReference type="SAM" id="MobiDB-lite"/>
    </source>
</evidence>
<name>A0AA40F6S6_9PEZI</name>
<feature type="compositionally biased region" description="Polar residues" evidence="1">
    <location>
        <begin position="322"/>
        <end position="331"/>
    </location>
</feature>
<accession>A0AA40F6S6</accession>
<comment type="caution">
    <text evidence="2">The sequence shown here is derived from an EMBL/GenBank/DDBJ whole genome shotgun (WGS) entry which is preliminary data.</text>
</comment>
<evidence type="ECO:0000313" key="3">
    <source>
        <dbReference type="Proteomes" id="UP001172155"/>
    </source>
</evidence>
<feature type="region of interest" description="Disordered" evidence="1">
    <location>
        <begin position="308"/>
        <end position="369"/>
    </location>
</feature>
<reference evidence="2" key="1">
    <citation type="submission" date="2023-06" db="EMBL/GenBank/DDBJ databases">
        <title>Genome-scale phylogeny and comparative genomics of the fungal order Sordariales.</title>
        <authorList>
            <consortium name="Lawrence Berkeley National Laboratory"/>
            <person name="Hensen N."/>
            <person name="Bonometti L."/>
            <person name="Westerberg I."/>
            <person name="Brannstrom I.O."/>
            <person name="Guillou S."/>
            <person name="Cros-Aarteil S."/>
            <person name="Calhoun S."/>
            <person name="Haridas S."/>
            <person name="Kuo A."/>
            <person name="Mondo S."/>
            <person name="Pangilinan J."/>
            <person name="Riley R."/>
            <person name="LaButti K."/>
            <person name="Andreopoulos B."/>
            <person name="Lipzen A."/>
            <person name="Chen C."/>
            <person name="Yanf M."/>
            <person name="Daum C."/>
            <person name="Ng V."/>
            <person name="Clum A."/>
            <person name="Steindorff A."/>
            <person name="Ohm R."/>
            <person name="Martin F."/>
            <person name="Silar P."/>
            <person name="Natvig D."/>
            <person name="Lalanne C."/>
            <person name="Gautier V."/>
            <person name="Ament-velasquez S.L."/>
            <person name="Kruys A."/>
            <person name="Hutchinson M.I."/>
            <person name="Powell A.J."/>
            <person name="Barry K."/>
            <person name="Miller A.N."/>
            <person name="Grigoriev I.V."/>
            <person name="Debuchy R."/>
            <person name="Gladieux P."/>
            <person name="Thoren M.H."/>
            <person name="Johannesson H."/>
        </authorList>
    </citation>
    <scope>NUCLEOTIDE SEQUENCE</scope>
    <source>
        <strain evidence="2">SMH3187-1</strain>
    </source>
</reference>
<keyword evidence="3" id="KW-1185">Reference proteome</keyword>
<organism evidence="2 3">
    <name type="scientific">Schizothecium vesticola</name>
    <dbReference type="NCBI Taxonomy" id="314040"/>
    <lineage>
        <taxon>Eukaryota</taxon>
        <taxon>Fungi</taxon>
        <taxon>Dikarya</taxon>
        <taxon>Ascomycota</taxon>
        <taxon>Pezizomycotina</taxon>
        <taxon>Sordariomycetes</taxon>
        <taxon>Sordariomycetidae</taxon>
        <taxon>Sordariales</taxon>
        <taxon>Schizotheciaceae</taxon>
        <taxon>Schizothecium</taxon>
    </lineage>
</organism>
<dbReference type="EMBL" id="JAUKUD010000002">
    <property type="protein sequence ID" value="KAK0752047.1"/>
    <property type="molecule type" value="Genomic_DNA"/>
</dbReference>
<feature type="region of interest" description="Disordered" evidence="1">
    <location>
        <begin position="246"/>
        <end position="272"/>
    </location>
</feature>
<gene>
    <name evidence="2" type="ORF">B0T18DRAFT_444399</name>
</gene>
<evidence type="ECO:0000313" key="2">
    <source>
        <dbReference type="EMBL" id="KAK0752047.1"/>
    </source>
</evidence>
<sequence>MFQEPNRSFSHKFRQLGRLNLKTRNGANDKEHAHRPSPLQNTRDTDFRIVHTPDRLVSPRPIPTVEECREEIKRWHREAAERGRVDGGGEDDDDDVEFSLTPTVSRKTSTRECRRLAGEWVIQSTRRGGSPEVPGAGDGEDWDREMARGLGVLDLEDEGRVDKKEAASTSGRNKTKELDYGAFPIFQPPPEHIPREIDAVNKKIKTPPLQIHRALGGFLSPDETEKAYTVLRKSLDKRKPPLASEYIFDSDCDTPTANQSPPKPPPNPLNQTLYARGLCPSCLHPRSKIEALRCGRCHAHLSAYSAKPIKNIPKEPSHTHRPTTPLSTAPPTKSPHAETETDTGTDTEGTKNLVRRRHRHPYQSVALPR</sequence>